<dbReference type="AlphaFoldDB" id="M1E1D0"/>
<feature type="region of interest" description="Disordered" evidence="1">
    <location>
        <begin position="125"/>
        <end position="154"/>
    </location>
</feature>
<dbReference type="HOGENOM" id="CLU_029307_7_0_1"/>
<name>M1E1D0_SOLTU</name>
<reference evidence="3" key="1">
    <citation type="journal article" date="2011" name="Nature">
        <title>Genome sequence and analysis of the tuber crop potato.</title>
        <authorList>
            <consortium name="The Potato Genome Sequencing Consortium"/>
        </authorList>
    </citation>
    <scope>NUCLEOTIDE SEQUENCE [LARGE SCALE GENOMIC DNA]</scope>
    <source>
        <strain evidence="3">cv. DM1-3 516 R44</strain>
    </source>
</reference>
<organism evidence="2 3">
    <name type="scientific">Solanum tuberosum</name>
    <name type="common">Potato</name>
    <dbReference type="NCBI Taxonomy" id="4113"/>
    <lineage>
        <taxon>Eukaryota</taxon>
        <taxon>Viridiplantae</taxon>
        <taxon>Streptophyta</taxon>
        <taxon>Embryophyta</taxon>
        <taxon>Tracheophyta</taxon>
        <taxon>Spermatophyta</taxon>
        <taxon>Magnoliopsida</taxon>
        <taxon>eudicotyledons</taxon>
        <taxon>Gunneridae</taxon>
        <taxon>Pentapetalae</taxon>
        <taxon>asterids</taxon>
        <taxon>lamiids</taxon>
        <taxon>Solanales</taxon>
        <taxon>Solanaceae</taxon>
        <taxon>Solanoideae</taxon>
        <taxon>Solaneae</taxon>
        <taxon>Solanum</taxon>
    </lineage>
</organism>
<protein>
    <submittedName>
        <fullName evidence="2">Uncharacterized protein</fullName>
    </submittedName>
</protein>
<feature type="region of interest" description="Disordered" evidence="1">
    <location>
        <begin position="71"/>
        <end position="90"/>
    </location>
</feature>
<evidence type="ECO:0000313" key="2">
    <source>
        <dbReference type="EnsemblPlants" id="PGSC0003DMT400097762"/>
    </source>
</evidence>
<keyword evidence="3" id="KW-1185">Reference proteome</keyword>
<proteinExistence type="predicted"/>
<feature type="compositionally biased region" description="Basic and acidic residues" evidence="1">
    <location>
        <begin position="127"/>
        <end position="138"/>
    </location>
</feature>
<reference evidence="2" key="2">
    <citation type="submission" date="2015-06" db="UniProtKB">
        <authorList>
            <consortium name="EnsemblPlants"/>
        </authorList>
    </citation>
    <scope>IDENTIFICATION</scope>
    <source>
        <strain evidence="2">DM1-3 516 R44</strain>
    </source>
</reference>
<evidence type="ECO:0000256" key="1">
    <source>
        <dbReference type="SAM" id="MobiDB-lite"/>
    </source>
</evidence>
<dbReference type="InParanoid" id="M1E1D0"/>
<dbReference type="Gramene" id="PGSC0003DMT400097762">
    <property type="protein sequence ID" value="PGSC0003DMT400097762"/>
    <property type="gene ID" value="PGSC0003DMG400047333"/>
</dbReference>
<dbReference type="EnsemblPlants" id="PGSC0003DMT400097762">
    <property type="protein sequence ID" value="PGSC0003DMT400097762"/>
    <property type="gene ID" value="PGSC0003DMG400047333"/>
</dbReference>
<evidence type="ECO:0000313" key="3">
    <source>
        <dbReference type="Proteomes" id="UP000011115"/>
    </source>
</evidence>
<dbReference type="Proteomes" id="UP000011115">
    <property type="component" value="Unassembled WGS sequence"/>
</dbReference>
<dbReference type="PaxDb" id="4113-PGSC0003DMT400097762"/>
<sequence length="154" mass="17418">MQTTIWNFRSIEGPVKLSDSRDHSANRQVIRRSKLMSPNEQNLDGLSSTNMARLKVAGRSMPPRHIRAQKFRRNAKSENKTASSRRRVQIDPNVPSWTRGFINAIHAFKATHEIENMVEANIAIETEAEHKEKEEKGQNDNTPSTDAQKNGATA</sequence>
<feature type="compositionally biased region" description="Polar residues" evidence="1">
    <location>
        <begin position="139"/>
        <end position="154"/>
    </location>
</feature>
<accession>M1E1D0</accession>